<sequence>MYFFQSRHTLQRSELSEILGIQMSRPFDPKSTDRSWSYGSVLEKDLAGVGVLKLADPFLKGTMDMKYVPGPCYGAYDIQLTYAGASWMMSGNTTNYDNTFNGTDYATATHDDCGYLDGAPFPVPQTPHRNQGKTQHRQFNFRFECTYYS</sequence>
<reference evidence="3" key="3">
    <citation type="submission" date="2025-04" db="UniProtKB">
        <authorList>
            <consortium name="RefSeq"/>
        </authorList>
    </citation>
    <scope>IDENTIFICATION</scope>
    <source>
        <strain evidence="3">CBS 304.34</strain>
    </source>
</reference>
<evidence type="ECO:0000313" key="1">
    <source>
        <dbReference type="EMBL" id="KAF2808766.1"/>
    </source>
</evidence>
<dbReference type="OrthoDB" id="10550440at2759"/>
<dbReference type="Proteomes" id="UP000504636">
    <property type="component" value="Unplaced"/>
</dbReference>
<proteinExistence type="predicted"/>
<organism evidence="1">
    <name type="scientific">Mytilinidion resinicola</name>
    <dbReference type="NCBI Taxonomy" id="574789"/>
    <lineage>
        <taxon>Eukaryota</taxon>
        <taxon>Fungi</taxon>
        <taxon>Dikarya</taxon>
        <taxon>Ascomycota</taxon>
        <taxon>Pezizomycotina</taxon>
        <taxon>Dothideomycetes</taxon>
        <taxon>Pleosporomycetidae</taxon>
        <taxon>Mytilinidiales</taxon>
        <taxon>Mytilinidiaceae</taxon>
        <taxon>Mytilinidion</taxon>
    </lineage>
</organism>
<reference evidence="1 3" key="1">
    <citation type="journal article" date="2020" name="Stud. Mycol.">
        <title>101 Dothideomycetes genomes: a test case for predicting lifestyles and emergence of pathogens.</title>
        <authorList>
            <person name="Haridas S."/>
            <person name="Albert R."/>
            <person name="Binder M."/>
            <person name="Bloem J."/>
            <person name="Labutti K."/>
            <person name="Salamov A."/>
            <person name="Andreopoulos B."/>
            <person name="Baker S."/>
            <person name="Barry K."/>
            <person name="Bills G."/>
            <person name="Bluhm B."/>
            <person name="Cannon C."/>
            <person name="Castanera R."/>
            <person name="Culley D."/>
            <person name="Daum C."/>
            <person name="Ezra D."/>
            <person name="Gonzalez J."/>
            <person name="Henrissat B."/>
            <person name="Kuo A."/>
            <person name="Liang C."/>
            <person name="Lipzen A."/>
            <person name="Lutzoni F."/>
            <person name="Magnuson J."/>
            <person name="Mondo S."/>
            <person name="Nolan M."/>
            <person name="Ohm R."/>
            <person name="Pangilinan J."/>
            <person name="Park H.-J."/>
            <person name="Ramirez L."/>
            <person name="Alfaro M."/>
            <person name="Sun H."/>
            <person name="Tritt A."/>
            <person name="Yoshinaga Y."/>
            <person name="Zwiers L.-H."/>
            <person name="Turgeon B."/>
            <person name="Goodwin S."/>
            <person name="Spatafora J."/>
            <person name="Crous P."/>
            <person name="Grigoriev I."/>
        </authorList>
    </citation>
    <scope>NUCLEOTIDE SEQUENCE</scope>
    <source>
        <strain evidence="1 3">CBS 304.34</strain>
    </source>
</reference>
<dbReference type="RefSeq" id="XP_033575730.1">
    <property type="nucleotide sequence ID" value="XM_033723627.1"/>
</dbReference>
<keyword evidence="2" id="KW-1185">Reference proteome</keyword>
<dbReference type="GeneID" id="54464520"/>
<dbReference type="EMBL" id="MU003702">
    <property type="protein sequence ID" value="KAF2808766.1"/>
    <property type="molecule type" value="Genomic_DNA"/>
</dbReference>
<name>A0A6A6YIT2_9PEZI</name>
<reference evidence="3" key="2">
    <citation type="submission" date="2020-04" db="EMBL/GenBank/DDBJ databases">
        <authorList>
            <consortium name="NCBI Genome Project"/>
        </authorList>
    </citation>
    <scope>NUCLEOTIDE SEQUENCE</scope>
    <source>
        <strain evidence="3">CBS 304.34</strain>
    </source>
</reference>
<evidence type="ECO:0000313" key="2">
    <source>
        <dbReference type="Proteomes" id="UP000504636"/>
    </source>
</evidence>
<accession>A0A6A6YIT2</accession>
<gene>
    <name evidence="1 3" type="ORF">BDZ99DRAFT_499176</name>
</gene>
<dbReference type="AlphaFoldDB" id="A0A6A6YIT2"/>
<evidence type="ECO:0000313" key="3">
    <source>
        <dbReference type="RefSeq" id="XP_033575730.1"/>
    </source>
</evidence>
<protein>
    <submittedName>
        <fullName evidence="1 3">Uncharacterized protein</fullName>
    </submittedName>
</protein>